<dbReference type="EMBL" id="MKQR01000007">
    <property type="protein sequence ID" value="OLR94510.1"/>
    <property type="molecule type" value="Genomic_DNA"/>
</dbReference>
<dbReference type="RefSeq" id="WP_075973889.1">
    <property type="nucleotide sequence ID" value="NZ_MKQR01000007.1"/>
</dbReference>
<protein>
    <recommendedName>
        <fullName evidence="4">DUF3558 domain-containing protein</fullName>
    </recommendedName>
</protein>
<dbReference type="OrthoDB" id="3691226at2"/>
<evidence type="ECO:0000313" key="2">
    <source>
        <dbReference type="EMBL" id="OLR94510.1"/>
    </source>
</evidence>
<accession>A0A1Q9LR63</accession>
<feature type="chain" id="PRO_5012864598" description="DUF3558 domain-containing protein" evidence="1">
    <location>
        <begin position="18"/>
        <end position="193"/>
    </location>
</feature>
<sequence>MRWVVGVLLLVAGCASAAPADRKPSAPAIPVFGTSTSAAPRGPVAFPGSCADVLTSEDLDELVEHVLPPGTASVKGQPVPGIKRTARLDCYYALAQGAAPSAAGLTVTVAQYTDPDAARARVDATVDDATSATASEVAVGPDRGTLLDATTTRTLLVAHGELTVVATALPSVVTAGEAPRVLAAIVDRVLTAR</sequence>
<dbReference type="STRING" id="1193682.BJP25_12255"/>
<comment type="caution">
    <text evidence="2">The sequence shown here is derived from an EMBL/GenBank/DDBJ whole genome shotgun (WGS) entry which is preliminary data.</text>
</comment>
<evidence type="ECO:0000313" key="3">
    <source>
        <dbReference type="Proteomes" id="UP000186040"/>
    </source>
</evidence>
<dbReference type="AlphaFoldDB" id="A0A1Q9LR63"/>
<keyword evidence="3" id="KW-1185">Reference proteome</keyword>
<keyword evidence="1" id="KW-0732">Signal</keyword>
<feature type="signal peptide" evidence="1">
    <location>
        <begin position="1"/>
        <end position="17"/>
    </location>
</feature>
<gene>
    <name evidence="2" type="ORF">BJP25_12255</name>
</gene>
<evidence type="ECO:0000256" key="1">
    <source>
        <dbReference type="SAM" id="SignalP"/>
    </source>
</evidence>
<name>A0A1Q9LR63_9PSEU</name>
<reference evidence="2 3" key="1">
    <citation type="submission" date="2016-10" db="EMBL/GenBank/DDBJ databases">
        <title>The Draft Genome Sequence of Actinokineospora bangkokensis 44EHWT reveals the biosynthetic pathway of antifungal compounds Thailandins with unusual extender unit butylmalonyl-CoA.</title>
        <authorList>
            <person name="Greule A."/>
            <person name="Intra B."/>
            <person name="Flemming S."/>
            <person name="Rommel M.G."/>
            <person name="Panbangred W."/>
            <person name="Bechthold A."/>
        </authorList>
    </citation>
    <scope>NUCLEOTIDE SEQUENCE [LARGE SCALE GENOMIC DNA]</scope>
    <source>
        <strain evidence="2 3">44EHW</strain>
    </source>
</reference>
<dbReference type="Proteomes" id="UP000186040">
    <property type="component" value="Unassembled WGS sequence"/>
</dbReference>
<evidence type="ECO:0008006" key="4">
    <source>
        <dbReference type="Google" id="ProtNLM"/>
    </source>
</evidence>
<organism evidence="2 3">
    <name type="scientific">Actinokineospora bangkokensis</name>
    <dbReference type="NCBI Taxonomy" id="1193682"/>
    <lineage>
        <taxon>Bacteria</taxon>
        <taxon>Bacillati</taxon>
        <taxon>Actinomycetota</taxon>
        <taxon>Actinomycetes</taxon>
        <taxon>Pseudonocardiales</taxon>
        <taxon>Pseudonocardiaceae</taxon>
        <taxon>Actinokineospora</taxon>
    </lineage>
</organism>
<proteinExistence type="predicted"/>